<proteinExistence type="predicted"/>
<organism evidence="2 3">
    <name type="scientific">Halorientalis persicus</name>
    <dbReference type="NCBI Taxonomy" id="1367881"/>
    <lineage>
        <taxon>Archaea</taxon>
        <taxon>Methanobacteriati</taxon>
        <taxon>Methanobacteriota</taxon>
        <taxon>Stenosarchaea group</taxon>
        <taxon>Halobacteria</taxon>
        <taxon>Halobacteriales</taxon>
        <taxon>Haloarculaceae</taxon>
        <taxon>Halorientalis</taxon>
    </lineage>
</organism>
<sequence length="231" mass="25111">MVARGWSPGERTRIGFYLVVGLLLVLNPIAVGALDLGGPRHQYRAYEVTVESDRIEFADTDRTIFLLVGGVEGIDCSLFTVSPDWRCTLEEHVVRTGNVSVDTTRYDSRPGDPFVRLDGGYYRRVVEQGNDTTTLAYEPVTAETVLESVSEDVGSTRDPVARAVRSGTARSTVELETGRLVGDGDRYYYVTRVGQTDGVPGGWGLSTLGALVGLVLLARGHRLRIEGGTSN</sequence>
<keyword evidence="1" id="KW-0472">Membrane</keyword>
<evidence type="ECO:0000313" key="2">
    <source>
        <dbReference type="EMBL" id="SEN96478.1"/>
    </source>
</evidence>
<dbReference type="InterPro" id="IPR058440">
    <property type="entry name" value="DUF8127"/>
</dbReference>
<keyword evidence="1" id="KW-1133">Transmembrane helix</keyword>
<reference evidence="3" key="1">
    <citation type="submission" date="2016-10" db="EMBL/GenBank/DDBJ databases">
        <authorList>
            <person name="Varghese N."/>
            <person name="Submissions S."/>
        </authorList>
    </citation>
    <scope>NUCLEOTIDE SEQUENCE [LARGE SCALE GENOMIC DNA]</scope>
    <source>
        <strain evidence="3">IBRC-M 10043</strain>
    </source>
</reference>
<dbReference type="EMBL" id="FOCX01000006">
    <property type="protein sequence ID" value="SEN96478.1"/>
    <property type="molecule type" value="Genomic_DNA"/>
</dbReference>
<protein>
    <submittedName>
        <fullName evidence="2">Uncharacterized protein</fullName>
    </submittedName>
</protein>
<name>A0A1H8KVN9_9EURY</name>
<dbReference type="OrthoDB" id="240638at2157"/>
<gene>
    <name evidence="2" type="ORF">SAMN05216388_1006190</name>
</gene>
<evidence type="ECO:0000313" key="3">
    <source>
        <dbReference type="Proteomes" id="UP000198775"/>
    </source>
</evidence>
<keyword evidence="1" id="KW-0812">Transmembrane</keyword>
<feature type="transmembrane region" description="Helical" evidence="1">
    <location>
        <begin position="14"/>
        <end position="34"/>
    </location>
</feature>
<evidence type="ECO:0000256" key="1">
    <source>
        <dbReference type="SAM" id="Phobius"/>
    </source>
</evidence>
<dbReference type="Pfam" id="PF26448">
    <property type="entry name" value="DUF8127"/>
    <property type="match status" value="1"/>
</dbReference>
<keyword evidence="3" id="KW-1185">Reference proteome</keyword>
<dbReference type="Proteomes" id="UP000198775">
    <property type="component" value="Unassembled WGS sequence"/>
</dbReference>
<accession>A0A1H8KVN9</accession>
<dbReference type="RefSeq" id="WP_092659205.1">
    <property type="nucleotide sequence ID" value="NZ_FOCX01000006.1"/>
</dbReference>
<dbReference type="AlphaFoldDB" id="A0A1H8KVN9"/>